<dbReference type="InterPro" id="IPR039574">
    <property type="entry name" value="OGFr"/>
</dbReference>
<feature type="region of interest" description="Disordered" evidence="1">
    <location>
        <begin position="287"/>
        <end position="311"/>
    </location>
</feature>
<dbReference type="RefSeq" id="XP_067692133.1">
    <property type="nucleotide sequence ID" value="XM_067835567.1"/>
</dbReference>
<comment type="caution">
    <text evidence="2">The sequence shown here is derived from an EMBL/GenBank/DDBJ whole genome shotgun (WGS) entry which is preliminary data.</text>
</comment>
<gene>
    <name evidence="2" type="ORF">CUR178_03840</name>
</gene>
<evidence type="ECO:0000313" key="2">
    <source>
        <dbReference type="EMBL" id="KAG5476667.1"/>
    </source>
</evidence>
<dbReference type="GO" id="GO:0140625">
    <property type="term" value="F:opioid growth factor receptor activity"/>
    <property type="evidence" value="ECO:0007669"/>
    <property type="project" value="InterPro"/>
</dbReference>
<proteinExistence type="predicted"/>
<dbReference type="PANTHER" id="PTHR14015">
    <property type="entry name" value="OPIOID GROWTH FACTOR RECEPTOR OGFR ZETA-TYPE OPIOID RECEPTOR"/>
    <property type="match status" value="1"/>
</dbReference>
<evidence type="ECO:0008006" key="4">
    <source>
        <dbReference type="Google" id="ProtNLM"/>
    </source>
</evidence>
<sequence>MEAQQQQYYCEALAADGAADGDKQGGQRRVDGDELHPSVRFYRGMWSLTQLSDPIFDDVPSNTDGNNGDKAVSAQEPATLPAVPSGSPSPPPLSSRLSIVGLHQALLPPAAVSGAADVAEENYAVQLASSDGLELLRLHWHVLLPLLFPCCRWGDQASANAPGVLCSARDCCSGAAKEKTSSSLPEQQGCSVTEDGPSALAESAWSATELYELLLHRPLMENDLATIREPGLMDRVYYSYVVLLRFFGWRVHEEERGLLDRHRAWQQRYALLELYRTSAAVTLTAGGETGTTTPASLSHADHGSVTKGGARPPPPPAYRAFNFYESGVPRVLRCLLDIGFLRLAVRLVEFLLEEMGNGRLLFLLPLVETTLLPTVVQHSNVESSHKARLRKRLYRLTHSDSD</sequence>
<evidence type="ECO:0000256" key="1">
    <source>
        <dbReference type="SAM" id="MobiDB-lite"/>
    </source>
</evidence>
<dbReference type="PANTHER" id="PTHR14015:SF2">
    <property type="entry name" value="OPIOID GROWTH FACTOR RECEPTOR (OGFR) CONSERVED DOMAIN-CONTAINING PROTEIN"/>
    <property type="match status" value="1"/>
</dbReference>
<protein>
    <recommendedName>
        <fullName evidence="4">Opioid growth factor receptor (OGFr) conserved domain-containing protein</fullName>
    </recommendedName>
</protein>
<dbReference type="EMBL" id="JAFHKP010000026">
    <property type="protein sequence ID" value="KAG5476667.1"/>
    <property type="molecule type" value="Genomic_DNA"/>
</dbReference>
<dbReference type="GeneID" id="94171077"/>
<dbReference type="Proteomes" id="UP000674179">
    <property type="component" value="Chromosome 26"/>
</dbReference>
<evidence type="ECO:0000313" key="3">
    <source>
        <dbReference type="Proteomes" id="UP000674179"/>
    </source>
</evidence>
<keyword evidence="3" id="KW-1185">Reference proteome</keyword>
<name>A0A836G7G3_LEIEN</name>
<accession>A0A836G7G3</accession>
<reference evidence="2 3" key="1">
    <citation type="submission" date="2021-02" db="EMBL/GenBank/DDBJ databases">
        <title>Leishmania (Mundinia) enrietti genome sequencing and assembly.</title>
        <authorList>
            <person name="Almutairi H."/>
            <person name="Gatherer D."/>
        </authorList>
    </citation>
    <scope>NUCLEOTIDE SEQUENCE [LARGE SCALE GENOMIC DNA]</scope>
    <source>
        <strain evidence="2">CUR178</strain>
    </source>
</reference>
<dbReference type="AlphaFoldDB" id="A0A836G7G3"/>
<dbReference type="KEGG" id="lenr:94171077"/>
<dbReference type="OrthoDB" id="9030204at2759"/>
<organism evidence="2 3">
    <name type="scientific">Leishmania enriettii</name>
    <dbReference type="NCBI Taxonomy" id="5663"/>
    <lineage>
        <taxon>Eukaryota</taxon>
        <taxon>Discoba</taxon>
        <taxon>Euglenozoa</taxon>
        <taxon>Kinetoplastea</taxon>
        <taxon>Metakinetoplastina</taxon>
        <taxon>Trypanosomatida</taxon>
        <taxon>Trypanosomatidae</taxon>
        <taxon>Leishmaniinae</taxon>
        <taxon>Leishmania</taxon>
    </lineage>
</organism>